<dbReference type="PATRIC" id="fig|84531.7.peg.2380"/>
<feature type="transmembrane region" description="Helical" evidence="1">
    <location>
        <begin position="38"/>
        <end position="56"/>
    </location>
</feature>
<reference evidence="3 4" key="1">
    <citation type="journal article" date="2015" name="BMC Genomics">
        <title>Comparative genomics and metabolic profiling of the genus Lysobacter.</title>
        <authorList>
            <person name="de Bruijn I."/>
            <person name="Cheng X."/>
            <person name="de Jager V."/>
            <person name="Exposito R.G."/>
            <person name="Watrous J."/>
            <person name="Patel N."/>
            <person name="Postma J."/>
            <person name="Dorrestein P.C."/>
            <person name="Kobayashi D."/>
            <person name="Raaijmakers J.M."/>
        </authorList>
    </citation>
    <scope>NUCLEOTIDE SEQUENCE [LARGE SCALE GENOMIC DNA]</scope>
    <source>
        <strain evidence="3 4">76</strain>
    </source>
</reference>
<dbReference type="KEGG" id="lab:LA76x_3398"/>
<evidence type="ECO:0000313" key="4">
    <source>
        <dbReference type="Proteomes" id="UP000060787"/>
    </source>
</evidence>
<dbReference type="GO" id="GO:0000270">
    <property type="term" value="P:peptidoglycan metabolic process"/>
    <property type="evidence" value="ECO:0007669"/>
    <property type="project" value="TreeGrafter"/>
</dbReference>
<dbReference type="PANTHER" id="PTHR30336">
    <property type="entry name" value="INNER MEMBRANE PROTEIN, PROBABLE PERMEASE"/>
    <property type="match status" value="1"/>
</dbReference>
<keyword evidence="1" id="KW-1133">Transmembrane helix</keyword>
<keyword evidence="1" id="KW-0812">Transmembrane</keyword>
<dbReference type="AlphaFoldDB" id="A0A0S2FDE1"/>
<feature type="domain" description="DUF218" evidence="2">
    <location>
        <begin position="80"/>
        <end position="250"/>
    </location>
</feature>
<feature type="transmembrane region" description="Helical" evidence="1">
    <location>
        <begin position="15"/>
        <end position="31"/>
    </location>
</feature>
<dbReference type="GO" id="GO:0043164">
    <property type="term" value="P:Gram-negative-bacterium-type cell wall biogenesis"/>
    <property type="evidence" value="ECO:0007669"/>
    <property type="project" value="TreeGrafter"/>
</dbReference>
<dbReference type="EMBL" id="CP011129">
    <property type="protein sequence ID" value="ALN81524.1"/>
    <property type="molecule type" value="Genomic_DNA"/>
</dbReference>
<gene>
    <name evidence="3" type="ORF">LA76x_3398</name>
</gene>
<protein>
    <recommendedName>
        <fullName evidence="2">DUF218 domain-containing protein</fullName>
    </recommendedName>
</protein>
<evidence type="ECO:0000256" key="1">
    <source>
        <dbReference type="SAM" id="Phobius"/>
    </source>
</evidence>
<dbReference type="KEGG" id="laq:GLA29479_2429"/>
<dbReference type="InterPro" id="IPR051599">
    <property type="entry name" value="Cell_Envelope_Assoc"/>
</dbReference>
<name>A0A0S2FDE1_LYSAN</name>
<dbReference type="RefSeq" id="WP_057918545.1">
    <property type="nucleotide sequence ID" value="NZ_CP011129.1"/>
</dbReference>
<dbReference type="Pfam" id="PF02698">
    <property type="entry name" value="DUF218"/>
    <property type="match status" value="1"/>
</dbReference>
<evidence type="ECO:0000313" key="3">
    <source>
        <dbReference type="EMBL" id="ALN81524.1"/>
    </source>
</evidence>
<sequence>MTGVGRWLAWPLEPLHLSCCLLVLALLAFALRRRRSALALIGVSLAWSLLWSLPAASNALRNSLALRYPPQSAQSMPTVDAIVVLGGGIGSVAWFEQGDPNDPRLAGNRVALGARAWHDGRAPWVLLSGGPTSRTHGVSEAREMAAAMRKLGVPERALVLDERSRSTGDNARNSAHSARTHGWRTVALVTSSLHMSRARALFERQGLQVLPLPSAEKDFEPAPKHGAASPWWPTRRALRRSGEAFKEYAGLLAARLGVES</sequence>
<keyword evidence="4" id="KW-1185">Reference proteome</keyword>
<dbReference type="InterPro" id="IPR003848">
    <property type="entry name" value="DUF218"/>
</dbReference>
<dbReference type="InterPro" id="IPR014729">
    <property type="entry name" value="Rossmann-like_a/b/a_fold"/>
</dbReference>
<dbReference type="Gene3D" id="3.40.50.620">
    <property type="entry name" value="HUPs"/>
    <property type="match status" value="1"/>
</dbReference>
<dbReference type="PANTHER" id="PTHR30336:SF4">
    <property type="entry name" value="ENVELOPE BIOGENESIS FACTOR ELYC"/>
    <property type="match status" value="1"/>
</dbReference>
<dbReference type="OrthoDB" id="9809813at2"/>
<dbReference type="GO" id="GO:0005886">
    <property type="term" value="C:plasma membrane"/>
    <property type="evidence" value="ECO:0007669"/>
    <property type="project" value="TreeGrafter"/>
</dbReference>
<keyword evidence="1" id="KW-0472">Membrane</keyword>
<dbReference type="eggNOG" id="COG1434">
    <property type="taxonomic scope" value="Bacteria"/>
</dbReference>
<proteinExistence type="predicted"/>
<evidence type="ECO:0000259" key="2">
    <source>
        <dbReference type="Pfam" id="PF02698"/>
    </source>
</evidence>
<organism evidence="3 4">
    <name type="scientific">Lysobacter antibioticus</name>
    <dbReference type="NCBI Taxonomy" id="84531"/>
    <lineage>
        <taxon>Bacteria</taxon>
        <taxon>Pseudomonadati</taxon>
        <taxon>Pseudomonadota</taxon>
        <taxon>Gammaproteobacteria</taxon>
        <taxon>Lysobacterales</taxon>
        <taxon>Lysobacteraceae</taxon>
        <taxon>Lysobacter</taxon>
    </lineage>
</organism>
<dbReference type="STRING" id="84531.LA76x_3398"/>
<accession>A0A0S2FDE1</accession>
<dbReference type="Proteomes" id="UP000060787">
    <property type="component" value="Chromosome"/>
</dbReference>
<dbReference type="CDD" id="cd06259">
    <property type="entry name" value="YdcF-like"/>
    <property type="match status" value="1"/>
</dbReference>